<keyword evidence="4" id="KW-0812">Transmembrane</keyword>
<accession>A0ABZ1C582</accession>
<evidence type="ECO:0000256" key="2">
    <source>
        <dbReference type="ARBA" id="ARBA00023004"/>
    </source>
</evidence>
<dbReference type="InterPro" id="IPR005797">
    <property type="entry name" value="Cyt_b/b6_N"/>
</dbReference>
<proteinExistence type="predicted"/>
<feature type="transmembrane region" description="Helical" evidence="4">
    <location>
        <begin position="528"/>
        <end position="548"/>
    </location>
</feature>
<dbReference type="SUPFAM" id="SSF54862">
    <property type="entry name" value="4Fe-4S ferredoxins"/>
    <property type="match status" value="1"/>
</dbReference>
<dbReference type="Gene3D" id="3.30.70.3270">
    <property type="match status" value="1"/>
</dbReference>
<dbReference type="Pfam" id="PF00033">
    <property type="entry name" value="Cytochrome_B"/>
    <property type="match status" value="1"/>
</dbReference>
<dbReference type="Pfam" id="PF12838">
    <property type="entry name" value="Fer4_7"/>
    <property type="match status" value="1"/>
</dbReference>
<dbReference type="PROSITE" id="PS51002">
    <property type="entry name" value="CYTB_NTER"/>
    <property type="match status" value="1"/>
</dbReference>
<feature type="transmembrane region" description="Helical" evidence="4">
    <location>
        <begin position="142"/>
        <end position="161"/>
    </location>
</feature>
<keyword evidence="8" id="KW-1185">Reference proteome</keyword>
<keyword evidence="1" id="KW-0479">Metal-binding</keyword>
<dbReference type="InterPro" id="IPR016174">
    <property type="entry name" value="Di-haem_cyt_TM"/>
</dbReference>
<feature type="transmembrane region" description="Helical" evidence="4">
    <location>
        <begin position="33"/>
        <end position="52"/>
    </location>
</feature>
<evidence type="ECO:0000259" key="6">
    <source>
        <dbReference type="PROSITE" id="PS51379"/>
    </source>
</evidence>
<evidence type="ECO:0000313" key="7">
    <source>
        <dbReference type="EMBL" id="WRQ86552.1"/>
    </source>
</evidence>
<dbReference type="InterPro" id="IPR017896">
    <property type="entry name" value="4Fe4S_Fe-S-bd"/>
</dbReference>
<dbReference type="InterPro" id="IPR017900">
    <property type="entry name" value="4Fe4S_Fe_S_CS"/>
</dbReference>
<evidence type="ECO:0000256" key="1">
    <source>
        <dbReference type="ARBA" id="ARBA00022723"/>
    </source>
</evidence>
<feature type="domain" description="4Fe-4S ferredoxin-type" evidence="6">
    <location>
        <begin position="338"/>
        <end position="367"/>
    </location>
</feature>
<name>A0ABZ1C582_9BACT</name>
<keyword evidence="4" id="KW-0472">Membrane</keyword>
<organism evidence="7 8">
    <name type="scientific">Actomonas aquatica</name>
    <dbReference type="NCBI Taxonomy" id="2866162"/>
    <lineage>
        <taxon>Bacteria</taxon>
        <taxon>Pseudomonadati</taxon>
        <taxon>Verrucomicrobiota</taxon>
        <taxon>Opitutia</taxon>
        <taxon>Opitutales</taxon>
        <taxon>Opitutaceae</taxon>
        <taxon>Actomonas</taxon>
    </lineage>
</organism>
<evidence type="ECO:0000256" key="3">
    <source>
        <dbReference type="ARBA" id="ARBA00023014"/>
    </source>
</evidence>
<dbReference type="EMBL" id="CP139781">
    <property type="protein sequence ID" value="WRQ86552.1"/>
    <property type="molecule type" value="Genomic_DNA"/>
</dbReference>
<dbReference type="RefSeq" id="WP_221033235.1">
    <property type="nucleotide sequence ID" value="NZ_CP139781.1"/>
</dbReference>
<dbReference type="PANTHER" id="PTHR19271:SF16">
    <property type="entry name" value="CYTOCHROME B"/>
    <property type="match status" value="1"/>
</dbReference>
<feature type="domain" description="Cytochrome b/b6 N-terminal region profile" evidence="5">
    <location>
        <begin position="1"/>
        <end position="209"/>
    </location>
</feature>
<evidence type="ECO:0000259" key="5">
    <source>
        <dbReference type="PROSITE" id="PS51002"/>
    </source>
</evidence>
<gene>
    <name evidence="7" type="ORF">K1X11_017205</name>
</gene>
<reference evidence="7 8" key="2">
    <citation type="submission" date="2023-12" db="EMBL/GenBank/DDBJ databases">
        <title>Description of an unclassified Opitutus bacterium of Verrucomicrobiota.</title>
        <authorList>
            <person name="Zhang D.-F."/>
        </authorList>
    </citation>
    <scope>NUCLEOTIDE SEQUENCE [LARGE SCALE GENOMIC DNA]</scope>
    <source>
        <strain evidence="7 8">WL0086</strain>
    </source>
</reference>
<dbReference type="SUPFAM" id="SSF81342">
    <property type="entry name" value="Transmembrane di-heme cytochromes"/>
    <property type="match status" value="1"/>
</dbReference>
<keyword evidence="4" id="KW-1133">Transmembrane helix</keyword>
<evidence type="ECO:0000256" key="4">
    <source>
        <dbReference type="SAM" id="Phobius"/>
    </source>
</evidence>
<dbReference type="PROSITE" id="PS51379">
    <property type="entry name" value="4FE4S_FER_2"/>
    <property type="match status" value="2"/>
</dbReference>
<dbReference type="PANTHER" id="PTHR19271">
    <property type="entry name" value="CYTOCHROME B"/>
    <property type="match status" value="1"/>
</dbReference>
<dbReference type="InterPro" id="IPR027387">
    <property type="entry name" value="Cytb/b6-like_sf"/>
</dbReference>
<keyword evidence="2" id="KW-0408">Iron</keyword>
<dbReference type="PROSITE" id="PS00198">
    <property type="entry name" value="4FE4S_FER_1"/>
    <property type="match status" value="1"/>
</dbReference>
<evidence type="ECO:0000313" key="8">
    <source>
        <dbReference type="Proteomes" id="UP000738431"/>
    </source>
</evidence>
<sequence>MLRALDAQWARWDGWVQRHLPAEDNPWAQTGRLANWSLVLAVFSGIALLIWYRSSLHQAHDSLAVLAASGRSLGGWVRALHRYSSDLAMLFIALHALRMLTALKFTGARWLPWVSGVGMIVMVWFIGWTGYWLVWDQPARQIAVTSMGFLDALPIFGEPLGRLFLTDRLVPSLLFFVVFFLHMLLPLLIAVGLAAHLVRLTRVKLLPDRRLKIALVVALGIAAWMVPAPLDPPARMAERPEVLTVDAWYLSPLALASRFEKGGLWLAIAGVGLLGAGVPWLLGRRFAPRRQDEGPRPSALFQTTVEIGRCHACTQCEQDCPYDAVHMVPRTDGKPWDHQAWVDPTRCVGCGVCVGSCDSEAMHLPWFDAVAEEPAIQAVTQAALTQGTGPVRVALVAWDAVGGVQRFDESAWRRTLPGYQVHGVPTAAWVRPKFVERLLAGGIERVLVVRDGRGESAARDGNRWAEQRLMGERKPAFRPQRAGGHDDAIRVFDFTPGGEAGLQQRVAAWSAAGDGASTFSTARSWRGAVVLAGVLGLLLALTVGGSHLRVTNPEGVAPELVLSFKAFGPRETAATERSAEELAKLPVHMRGASVGKPHRLPVEVTLTVDGEANTRTYDAKGISRDGPAIDVWRVNLELGAHVVEIRLRDEAGEQRWQGTVEARERHLNVITYEPTEGFRLE</sequence>
<feature type="transmembrane region" description="Helical" evidence="4">
    <location>
        <begin position="262"/>
        <end position="282"/>
    </location>
</feature>
<protein>
    <submittedName>
        <fullName evidence="7">Cytochrome b N-terminal domain-containing protein</fullName>
    </submittedName>
</protein>
<feature type="domain" description="4Fe-4S ferredoxin-type" evidence="6">
    <location>
        <begin position="301"/>
        <end position="330"/>
    </location>
</feature>
<feature type="transmembrane region" description="Helical" evidence="4">
    <location>
        <begin position="113"/>
        <end position="135"/>
    </location>
</feature>
<feature type="transmembrane region" description="Helical" evidence="4">
    <location>
        <begin position="210"/>
        <end position="230"/>
    </location>
</feature>
<dbReference type="Gene3D" id="1.20.810.10">
    <property type="entry name" value="Cytochrome Bc1 Complex, Chain C"/>
    <property type="match status" value="1"/>
</dbReference>
<keyword evidence="3" id="KW-0411">Iron-sulfur</keyword>
<dbReference type="Proteomes" id="UP000738431">
    <property type="component" value="Chromosome"/>
</dbReference>
<feature type="transmembrane region" description="Helical" evidence="4">
    <location>
        <begin position="173"/>
        <end position="198"/>
    </location>
</feature>
<reference evidence="7 8" key="1">
    <citation type="submission" date="2021-08" db="EMBL/GenBank/DDBJ databases">
        <authorList>
            <person name="Zhang D."/>
            <person name="Zhang A."/>
            <person name="Wang L."/>
        </authorList>
    </citation>
    <scope>NUCLEOTIDE SEQUENCE [LARGE SCALE GENOMIC DNA]</scope>
    <source>
        <strain evidence="7 8">WL0086</strain>
    </source>
</reference>